<dbReference type="Proteomes" id="UP000580839">
    <property type="component" value="Unassembled WGS sequence"/>
</dbReference>
<reference evidence="1 2" key="1">
    <citation type="submission" date="2020-04" db="EMBL/GenBank/DDBJ databases">
        <title>Metagenomic profiling of ammonia- and methane-oxidizing microorganisms in a Dutch drinking water treatment plant.</title>
        <authorList>
            <person name="Poghosyan L."/>
            <person name="Leucker S."/>
        </authorList>
    </citation>
    <scope>NUCLEOTIDE SEQUENCE [LARGE SCALE GENOMIC DNA]</scope>
    <source>
        <strain evidence="1">S-RSF-IL-03</strain>
    </source>
</reference>
<name>A0A849SJS0_UNCEI</name>
<accession>A0A849SJS0</accession>
<evidence type="ECO:0000313" key="2">
    <source>
        <dbReference type="Proteomes" id="UP000580839"/>
    </source>
</evidence>
<protein>
    <recommendedName>
        <fullName evidence="3">Cellobiose phosphorylase</fullName>
    </recommendedName>
</protein>
<proteinExistence type="predicted"/>
<evidence type="ECO:0000313" key="1">
    <source>
        <dbReference type="EMBL" id="NOT33097.1"/>
    </source>
</evidence>
<sequence length="1137" mass="126518">MRDDEDYFRIHTVDALPPFLMNLPTDTDLWMFVASNGGLTAGRRDPEGAVFPYETVDRLYDSPHHTGPVTVVKCQRGTRAPFSWEPLAPFERSARALQRSLSKSALGNRLVFEEVHEEAQLAFRYRWSGSDATGWVRTASLTNLGREPVVVALLDGLRNVLPSGAPLPLYQHSSCLVDAYKRVDLDLASRLATVSLTSRISDRPEPGEELRASTVWCHGLPEFRVALSLDALKAFRRGEWVGEQTVLAGQRGNYLAMSEFTLAPGATLEWHVAVDANRSHVEVARLRARLLQRSDLGDWVVRSLDVASANLLGIVGSADGLQLTGRSNAAAHHLANVMFNNLRGGVFVENDTCPRADFVAFVRARNRGVAARHRGLLGGLSERPHVGELLDAVESSGNSDLRRLGLEYLPLYFGRRHGDPSRPWNRFEISVRNPDGSRALRYEGNWRDVFQNWEALSLSFPTFIPSFVAKFLNASTVDGFNPYRITRDGVDWELLDSRDPWGGIGYWGDHQIIYLLKFLESMRRHTPGALEDWLGQEIFSYADVPYRLKPYAELLANPRATIQFDAVRNARIADRVAAIGDDGKLLQAGDGTVHHASLMEKLLVPALSKMSCLVPDGGIWMNTQRPEWNDANNALVGSGLSVVTLCYLRRYLSFLEALLSERPQAQAQVAVEVVEWMREVAAILHQHEPTLEAGDLNDVTRKQIMDALGHSFSNYRQRLYAHGFGAKSTLDAREVFAWCRVARSHVEHAIASNLRGDGLYHSYNLLTIAEDGTRATVRRLGLMLEGQVAAMSSGLVDAGDATRLVTSLFASPLYRTDLNSFLLSPTRTLPTFLERNVISEAQSRAVPLVNELLTARDTSIVERDADGALRFHASFGNAGDVASALDRLEPRERWAGAVARNRAALLDLFAEVFAHKTFMGRSERIYSYEGIGCVYWHMIAKLLLAVQEVALAAHEPGVDSTLGDSLMRDYYRIRGGLGFEKSVIEYGAFPTDPYSHTPSHAGAQQPGMTGQVKEEILTRFGELGVQVRDGAVGFDPWMLQPDDFLKEPGTYSYFDLAGTRRSLSVPSEALAFSYCQVPIVYARVAGEGWVRVVREAGLVSEKPGCWLDRAESRDLWSRRGQIERIEVGIPEDRLFRD</sequence>
<dbReference type="EMBL" id="JABFRW010000029">
    <property type="protein sequence ID" value="NOT33097.1"/>
    <property type="molecule type" value="Genomic_DNA"/>
</dbReference>
<comment type="caution">
    <text evidence="1">The sequence shown here is derived from an EMBL/GenBank/DDBJ whole genome shotgun (WGS) entry which is preliminary data.</text>
</comment>
<organism evidence="1 2">
    <name type="scientific">Eiseniibacteriota bacterium</name>
    <dbReference type="NCBI Taxonomy" id="2212470"/>
    <lineage>
        <taxon>Bacteria</taxon>
        <taxon>Candidatus Eiseniibacteriota</taxon>
    </lineage>
</organism>
<dbReference type="AlphaFoldDB" id="A0A849SJS0"/>
<gene>
    <name evidence="1" type="ORF">HOP12_02895</name>
</gene>
<evidence type="ECO:0008006" key="3">
    <source>
        <dbReference type="Google" id="ProtNLM"/>
    </source>
</evidence>